<gene>
    <name evidence="2" type="ORF">P5673_012001</name>
</gene>
<comment type="caution">
    <text evidence="2">The sequence shown here is derived from an EMBL/GenBank/DDBJ whole genome shotgun (WGS) entry which is preliminary data.</text>
</comment>
<dbReference type="Proteomes" id="UP001249851">
    <property type="component" value="Unassembled WGS sequence"/>
</dbReference>
<name>A0AAD9QP46_ACRCE</name>
<keyword evidence="3" id="KW-1185">Reference proteome</keyword>
<evidence type="ECO:0000256" key="1">
    <source>
        <dbReference type="SAM" id="MobiDB-lite"/>
    </source>
</evidence>
<protein>
    <submittedName>
        <fullName evidence="2">Uncharacterized protein</fullName>
    </submittedName>
</protein>
<dbReference type="PANTHER" id="PTHR37984:SF11">
    <property type="entry name" value="INTEGRASE CATALYTIC DOMAIN-CONTAINING PROTEIN"/>
    <property type="match status" value="1"/>
</dbReference>
<dbReference type="InterPro" id="IPR050951">
    <property type="entry name" value="Retrovirus_Pol_polyprotein"/>
</dbReference>
<proteinExistence type="predicted"/>
<sequence>MFRHMAPLSGESADKSTPHSTTGKSPAELLFRRVLNTKMPELSGLDDEEAVISDQGARDRDTQKKQANKDYVEKKFHAKERDVQEGDLFLLEQKRQNKLSSSYEKEPYEVMTRYGDEVVLRSSNGGEYRRNMQHIKPFNIPDERAVSQSELGSASATAASASAIQVMAPVTPITAPAPAPAERDSKDVFTTSNSGNAPRGASFGCGTATPSKEICKS</sequence>
<feature type="compositionally biased region" description="Basic and acidic residues" evidence="1">
    <location>
        <begin position="56"/>
        <end position="70"/>
    </location>
</feature>
<reference evidence="2" key="1">
    <citation type="journal article" date="2023" name="G3 (Bethesda)">
        <title>Whole genome assembly and annotation of the endangered Caribbean coral Acropora cervicornis.</title>
        <authorList>
            <person name="Selwyn J.D."/>
            <person name="Vollmer S.V."/>
        </authorList>
    </citation>
    <scope>NUCLEOTIDE SEQUENCE</scope>
    <source>
        <strain evidence="2">K2</strain>
    </source>
</reference>
<dbReference type="EMBL" id="JARQWQ010000022">
    <property type="protein sequence ID" value="KAK2564550.1"/>
    <property type="molecule type" value="Genomic_DNA"/>
</dbReference>
<reference evidence="2" key="2">
    <citation type="journal article" date="2023" name="Science">
        <title>Genomic signatures of disease resistance in endangered staghorn corals.</title>
        <authorList>
            <person name="Vollmer S.V."/>
            <person name="Selwyn J.D."/>
            <person name="Despard B.A."/>
            <person name="Roesel C.L."/>
        </authorList>
    </citation>
    <scope>NUCLEOTIDE SEQUENCE</scope>
    <source>
        <strain evidence="2">K2</strain>
    </source>
</reference>
<evidence type="ECO:0000313" key="2">
    <source>
        <dbReference type="EMBL" id="KAK2564550.1"/>
    </source>
</evidence>
<feature type="region of interest" description="Disordered" evidence="1">
    <location>
        <begin position="41"/>
        <end position="70"/>
    </location>
</feature>
<organism evidence="2 3">
    <name type="scientific">Acropora cervicornis</name>
    <name type="common">Staghorn coral</name>
    <dbReference type="NCBI Taxonomy" id="6130"/>
    <lineage>
        <taxon>Eukaryota</taxon>
        <taxon>Metazoa</taxon>
        <taxon>Cnidaria</taxon>
        <taxon>Anthozoa</taxon>
        <taxon>Hexacorallia</taxon>
        <taxon>Scleractinia</taxon>
        <taxon>Astrocoeniina</taxon>
        <taxon>Acroporidae</taxon>
        <taxon>Acropora</taxon>
    </lineage>
</organism>
<accession>A0AAD9QP46</accession>
<dbReference type="PANTHER" id="PTHR37984">
    <property type="entry name" value="PROTEIN CBG26694"/>
    <property type="match status" value="1"/>
</dbReference>
<evidence type="ECO:0000313" key="3">
    <source>
        <dbReference type="Proteomes" id="UP001249851"/>
    </source>
</evidence>
<dbReference type="AlphaFoldDB" id="A0AAD9QP46"/>
<feature type="region of interest" description="Disordered" evidence="1">
    <location>
        <begin position="1"/>
        <end position="29"/>
    </location>
</feature>
<feature type="region of interest" description="Disordered" evidence="1">
    <location>
        <begin position="174"/>
        <end position="217"/>
    </location>
</feature>